<protein>
    <recommendedName>
        <fullName evidence="1">L-lysine epsilon oxidase C-terminal domain-containing protein</fullName>
    </recommendedName>
</protein>
<evidence type="ECO:0000259" key="1">
    <source>
        <dbReference type="Pfam" id="PF18417"/>
    </source>
</evidence>
<name>A0ABN2ZS51_9ACTN</name>
<evidence type="ECO:0000313" key="2">
    <source>
        <dbReference type="EMBL" id="GAA2146347.1"/>
    </source>
</evidence>
<dbReference type="InterPro" id="IPR036691">
    <property type="entry name" value="Endo/exonu/phosph_ase_sf"/>
</dbReference>
<sequence length="291" mass="32701">MFVSTGALPFPEKVSFTRHIAPLLERLRDHQWVNHGFAGFYGHQGLAPFVNPDTMAHLSSTDPGRRALRHQVFDALRAYDRDGESPVPWSWLYGDGMAIPPRTPLQHLALSPTQYRMFQYWADGNFVDDWGTVTPVRELGELPVAEQPAALDRAALDFCLADTFHPGCEVTWPIRHPSMFMAPFRIRHRPADRPEPPYGTVLTPETALSVNGPPMRIPPPPRPAGTPEQAALERVDLLEKASFRWRIDCLMASQKLADTCISARVERAATHAERWSDHAPVTAAFDLDQLQ</sequence>
<dbReference type="Pfam" id="PF18417">
    <property type="entry name" value="LodA_C"/>
    <property type="match status" value="1"/>
</dbReference>
<feature type="domain" description="L-lysine epsilon oxidase C-terminal" evidence="1">
    <location>
        <begin position="103"/>
        <end position="210"/>
    </location>
</feature>
<dbReference type="EMBL" id="BAAANT010000019">
    <property type="protein sequence ID" value="GAA2146347.1"/>
    <property type="molecule type" value="Genomic_DNA"/>
</dbReference>
<dbReference type="RefSeq" id="WP_344466146.1">
    <property type="nucleotide sequence ID" value="NZ_BAAANT010000019.1"/>
</dbReference>
<comment type="caution">
    <text evidence="2">The sequence shown here is derived from an EMBL/GenBank/DDBJ whole genome shotgun (WGS) entry which is preliminary data.</text>
</comment>
<reference evidence="2 3" key="1">
    <citation type="journal article" date="2019" name="Int. J. Syst. Evol. Microbiol.">
        <title>The Global Catalogue of Microorganisms (GCM) 10K type strain sequencing project: providing services to taxonomists for standard genome sequencing and annotation.</title>
        <authorList>
            <consortium name="The Broad Institute Genomics Platform"/>
            <consortium name="The Broad Institute Genome Sequencing Center for Infectious Disease"/>
            <person name="Wu L."/>
            <person name="Ma J."/>
        </authorList>
    </citation>
    <scope>NUCLEOTIDE SEQUENCE [LARGE SCALE GENOMIC DNA]</scope>
    <source>
        <strain evidence="2 3">JCM 14560</strain>
    </source>
</reference>
<dbReference type="Proteomes" id="UP001422759">
    <property type="component" value="Unassembled WGS sequence"/>
</dbReference>
<evidence type="ECO:0000313" key="3">
    <source>
        <dbReference type="Proteomes" id="UP001422759"/>
    </source>
</evidence>
<dbReference type="Gene3D" id="3.60.10.10">
    <property type="entry name" value="Endonuclease/exonuclease/phosphatase"/>
    <property type="match status" value="1"/>
</dbReference>
<gene>
    <name evidence="2" type="ORF">GCM10009760_36060</name>
</gene>
<proteinExistence type="predicted"/>
<dbReference type="SUPFAM" id="SSF56219">
    <property type="entry name" value="DNase I-like"/>
    <property type="match status" value="1"/>
</dbReference>
<keyword evidence="3" id="KW-1185">Reference proteome</keyword>
<dbReference type="InterPro" id="IPR041173">
    <property type="entry name" value="LodA_C"/>
</dbReference>
<accession>A0ABN2ZS51</accession>
<organism evidence="2 3">
    <name type="scientific">Kitasatospora kazusensis</name>
    <dbReference type="NCBI Taxonomy" id="407974"/>
    <lineage>
        <taxon>Bacteria</taxon>
        <taxon>Bacillati</taxon>
        <taxon>Actinomycetota</taxon>
        <taxon>Actinomycetes</taxon>
        <taxon>Kitasatosporales</taxon>
        <taxon>Streptomycetaceae</taxon>
        <taxon>Kitasatospora</taxon>
    </lineage>
</organism>